<evidence type="ECO:0000256" key="3">
    <source>
        <dbReference type="SAM" id="SignalP"/>
    </source>
</evidence>
<dbReference type="Gene3D" id="2.40.50.140">
    <property type="entry name" value="Nucleic acid-binding proteins"/>
    <property type="match status" value="1"/>
</dbReference>
<comment type="caution">
    <text evidence="5">The sequence shown here is derived from an EMBL/GenBank/DDBJ whole genome shotgun (WGS) entry which is preliminary data.</text>
</comment>
<keyword evidence="2" id="KW-0813">Transport</keyword>
<keyword evidence="3" id="KW-0732">Signal</keyword>
<dbReference type="PROSITE" id="PS00597">
    <property type="entry name" value="PLANT_LTP"/>
    <property type="match status" value="1"/>
</dbReference>
<keyword evidence="2" id="KW-0446">Lipid-binding</keyword>
<dbReference type="InterPro" id="IPR036312">
    <property type="entry name" value="Bifun_inhib/LTP/seed_sf"/>
</dbReference>
<dbReference type="SUPFAM" id="SSF47699">
    <property type="entry name" value="Bifunctional inhibitor/lipid-transfer protein/seed storage 2S albumin"/>
    <property type="match status" value="1"/>
</dbReference>
<organism evidence="5 6">
    <name type="scientific">Brassica cretica</name>
    <name type="common">Mustard</name>
    <dbReference type="NCBI Taxonomy" id="69181"/>
    <lineage>
        <taxon>Eukaryota</taxon>
        <taxon>Viridiplantae</taxon>
        <taxon>Streptophyta</taxon>
        <taxon>Embryophyta</taxon>
        <taxon>Tracheophyta</taxon>
        <taxon>Spermatophyta</taxon>
        <taxon>Magnoliopsida</taxon>
        <taxon>eudicotyledons</taxon>
        <taxon>Gunneridae</taxon>
        <taxon>Pentapetalae</taxon>
        <taxon>rosids</taxon>
        <taxon>malvids</taxon>
        <taxon>Brassicales</taxon>
        <taxon>Brassicaceae</taxon>
        <taxon>Brassiceae</taxon>
        <taxon>Brassica</taxon>
    </lineage>
</organism>
<dbReference type="PRINTS" id="PR00382">
    <property type="entry name" value="LIPIDTRNSFER"/>
</dbReference>
<name>A0ABQ7CDF8_BRACR</name>
<evidence type="ECO:0000313" key="6">
    <source>
        <dbReference type="Proteomes" id="UP000266723"/>
    </source>
</evidence>
<gene>
    <name evidence="5" type="ORF">DY000_02001096</name>
</gene>
<protein>
    <recommendedName>
        <fullName evidence="2">Non-specific lipid-transfer protein</fullName>
    </recommendedName>
</protein>
<dbReference type="SMART" id="SM00499">
    <property type="entry name" value="AAI"/>
    <property type="match status" value="1"/>
</dbReference>
<evidence type="ECO:0000313" key="5">
    <source>
        <dbReference type="EMBL" id="KAF3549716.1"/>
    </source>
</evidence>
<evidence type="ECO:0000259" key="4">
    <source>
        <dbReference type="SMART" id="SM00499"/>
    </source>
</evidence>
<dbReference type="CDD" id="cd01960">
    <property type="entry name" value="nsLTP1"/>
    <property type="match status" value="1"/>
</dbReference>
<evidence type="ECO:0000256" key="1">
    <source>
        <dbReference type="ARBA" id="ARBA00009748"/>
    </source>
</evidence>
<dbReference type="PANTHER" id="PTHR47600:SF1">
    <property type="entry name" value="NUCLEIC ACID-BINDING, OB-FOLD-LIKE PROTEIN"/>
    <property type="match status" value="1"/>
</dbReference>
<dbReference type="Proteomes" id="UP000266723">
    <property type="component" value="Unassembled WGS sequence"/>
</dbReference>
<dbReference type="InterPro" id="IPR016140">
    <property type="entry name" value="Bifunc_inhib/LTP/seed_store"/>
</dbReference>
<dbReference type="EMBL" id="QGKV02000832">
    <property type="protein sequence ID" value="KAF3549716.1"/>
    <property type="molecule type" value="Genomic_DNA"/>
</dbReference>
<dbReference type="InterPro" id="IPR000528">
    <property type="entry name" value="Plant_nsLTP"/>
</dbReference>
<dbReference type="Pfam" id="PF00234">
    <property type="entry name" value="Tryp_alpha_amyl"/>
    <property type="match status" value="1"/>
</dbReference>
<dbReference type="SUPFAM" id="SSF50249">
    <property type="entry name" value="Nucleic acid-binding proteins"/>
    <property type="match status" value="1"/>
</dbReference>
<evidence type="ECO:0000256" key="2">
    <source>
        <dbReference type="RuleBase" id="RU000628"/>
    </source>
</evidence>
<sequence>MALALRFFTCLVLTVCIAASVDAAVSCGTVTSSLAPCANYLSKGGDVPPPCCAGVTKLNGMAQTTPDRQQACKCLQSAAKTVSGLDPSLAAGLPGKCGVSIPYPISMSTNCDKLDPSYSEPSVSNRRQRVIVNHEGRQVSVELKGPPSRSSLEKSDWSKAESLVKIELQADVELIRTSTRGFAASNSEVGNVVNGEVDSGMKLDDLLMVYDKEKQKFLSSFVGQLIFSMRPRENEEEVEKKRNLMAKLRVGDVVKCCIKKITYFGIFSEQEGVPALIHQSKVSWDATLDPASCFKIGQVESVIPLFCFNLQKWYHPIDLNSKCTRITYDL</sequence>
<accession>A0ABQ7CDF8</accession>
<proteinExistence type="inferred from homology"/>
<feature type="signal peptide" evidence="3">
    <location>
        <begin position="1"/>
        <end position="23"/>
    </location>
</feature>
<keyword evidence="6" id="KW-1185">Reference proteome</keyword>
<comment type="function">
    <text evidence="2">Plant non-specific lipid-transfer proteins transfer phospholipids as well as galactolipids across membranes. May play a role in wax or cutin deposition in the cell walls of expanding epidermal cells and certain secretory tissues.</text>
</comment>
<dbReference type="InterPro" id="IPR012340">
    <property type="entry name" value="NA-bd_OB-fold"/>
</dbReference>
<reference evidence="5 6" key="1">
    <citation type="journal article" date="2020" name="BMC Genomics">
        <title>Intraspecific diversification of the crop wild relative Brassica cretica Lam. using demographic model selection.</title>
        <authorList>
            <person name="Kioukis A."/>
            <person name="Michalopoulou V.A."/>
            <person name="Briers L."/>
            <person name="Pirintsos S."/>
            <person name="Studholme D.J."/>
            <person name="Pavlidis P."/>
            <person name="Sarris P.F."/>
        </authorList>
    </citation>
    <scope>NUCLEOTIDE SEQUENCE [LARGE SCALE GENOMIC DNA]</scope>
    <source>
        <strain evidence="6">cv. PFS-1207/04</strain>
    </source>
</reference>
<comment type="similarity">
    <text evidence="1 2">Belongs to the plant LTP family.</text>
</comment>
<feature type="chain" id="PRO_5045598519" description="Non-specific lipid-transfer protein" evidence="3">
    <location>
        <begin position="24"/>
        <end position="330"/>
    </location>
</feature>
<feature type="domain" description="Bifunctional inhibitor/plant lipid transfer protein/seed storage helical" evidence="4">
    <location>
        <begin position="27"/>
        <end position="111"/>
    </location>
</feature>
<dbReference type="PANTHER" id="PTHR47600">
    <property type="entry name" value="NUCLEIC ACID-BINDING, OB-FOLD-LIKE PROTEIN"/>
    <property type="match status" value="1"/>
</dbReference>
<dbReference type="Gene3D" id="1.10.110.10">
    <property type="entry name" value="Plant lipid-transfer and hydrophobic proteins"/>
    <property type="match status" value="1"/>
</dbReference>